<dbReference type="AlphaFoldDB" id="A0A8H5M9L4"/>
<feature type="transmembrane region" description="Helical" evidence="1">
    <location>
        <begin position="12"/>
        <end position="30"/>
    </location>
</feature>
<dbReference type="PANTHER" id="PTHR12224">
    <property type="entry name" value="BETA-1,4-MANNOSYL-GLYCOPROTEIN BETA-1,4-N-ACETYLGLUCOSAMINYL-TRANSFERASE"/>
    <property type="match status" value="1"/>
</dbReference>
<keyword evidence="3" id="KW-1185">Reference proteome</keyword>
<evidence type="ECO:0008006" key="4">
    <source>
        <dbReference type="Google" id="ProtNLM"/>
    </source>
</evidence>
<dbReference type="InterPro" id="IPR006813">
    <property type="entry name" value="Glyco_trans_17"/>
</dbReference>
<protein>
    <recommendedName>
        <fullName evidence="4">Glycosyltransferase family 17 protein</fullName>
    </recommendedName>
</protein>
<reference evidence="2 3" key="1">
    <citation type="journal article" date="2020" name="ISME J.">
        <title>Uncovering the hidden diversity of litter-decomposition mechanisms in mushroom-forming fungi.</title>
        <authorList>
            <person name="Floudas D."/>
            <person name="Bentzer J."/>
            <person name="Ahren D."/>
            <person name="Johansson T."/>
            <person name="Persson P."/>
            <person name="Tunlid A."/>
        </authorList>
    </citation>
    <scope>NUCLEOTIDE SEQUENCE [LARGE SCALE GENOMIC DNA]</scope>
    <source>
        <strain evidence="2 3">CBS 661.87</strain>
    </source>
</reference>
<accession>A0A8H5M9L4</accession>
<dbReference type="EMBL" id="JAACJP010000003">
    <property type="protein sequence ID" value="KAF5385973.1"/>
    <property type="molecule type" value="Genomic_DNA"/>
</dbReference>
<evidence type="ECO:0000256" key="1">
    <source>
        <dbReference type="SAM" id="Phobius"/>
    </source>
</evidence>
<keyword evidence="1" id="KW-0812">Transmembrane</keyword>
<dbReference type="OrthoDB" id="6474464at2759"/>
<dbReference type="GO" id="GO:0006044">
    <property type="term" value="P:N-acetylglucosamine metabolic process"/>
    <property type="evidence" value="ECO:0007669"/>
    <property type="project" value="TreeGrafter"/>
</dbReference>
<dbReference type="Pfam" id="PF04724">
    <property type="entry name" value="Glyco_transf_17"/>
    <property type="match status" value="1"/>
</dbReference>
<evidence type="ECO:0000313" key="2">
    <source>
        <dbReference type="EMBL" id="KAF5385973.1"/>
    </source>
</evidence>
<gene>
    <name evidence="2" type="ORF">D9615_002274</name>
</gene>
<organism evidence="2 3">
    <name type="scientific">Tricholomella constricta</name>
    <dbReference type="NCBI Taxonomy" id="117010"/>
    <lineage>
        <taxon>Eukaryota</taxon>
        <taxon>Fungi</taxon>
        <taxon>Dikarya</taxon>
        <taxon>Basidiomycota</taxon>
        <taxon>Agaricomycotina</taxon>
        <taxon>Agaricomycetes</taxon>
        <taxon>Agaricomycetidae</taxon>
        <taxon>Agaricales</taxon>
        <taxon>Tricholomatineae</taxon>
        <taxon>Lyophyllaceae</taxon>
        <taxon>Tricholomella</taxon>
    </lineage>
</organism>
<keyword evidence="1" id="KW-0472">Membrane</keyword>
<proteinExistence type="predicted"/>
<sequence>MASLLRRPLKFRIILIPLVLVTIALLHFIISNQYQIKNAFSYATRPLWDAADGPTEVIPHYYAEGMHMDSHACQLHGWKERAGKVKIKIFDAVLMSSELDLLEIRMNELDSVVDNFFIIESNTTFTGLPKETYFAKNRERFFKFKEKIVYNFLPGYPLRPGQSAWDVEAATRDAMTLLLRNYIRALPSGTASLVIMSDIDEIPSKHSIDLLRACEYGESIHLQLRNFLYS</sequence>
<dbReference type="Proteomes" id="UP000565441">
    <property type="component" value="Unassembled WGS sequence"/>
</dbReference>
<dbReference type="GO" id="GO:0016020">
    <property type="term" value="C:membrane"/>
    <property type="evidence" value="ECO:0007669"/>
    <property type="project" value="InterPro"/>
</dbReference>
<keyword evidence="1" id="KW-1133">Transmembrane helix</keyword>
<dbReference type="GO" id="GO:0003830">
    <property type="term" value="F:beta-1,4-mannosylglycoprotein 4-beta-N-acetylglucosaminyltransferase activity"/>
    <property type="evidence" value="ECO:0007669"/>
    <property type="project" value="InterPro"/>
</dbReference>
<dbReference type="PANTHER" id="PTHR12224:SF0">
    <property type="entry name" value="BETA-1,4-MANNOSYL-GLYCOPROTEIN 4-BETA-N-ACETYLGLUCOSAMINYLTRANSFERASE"/>
    <property type="match status" value="1"/>
</dbReference>
<comment type="caution">
    <text evidence="2">The sequence shown here is derived from an EMBL/GenBank/DDBJ whole genome shotgun (WGS) entry which is preliminary data.</text>
</comment>
<evidence type="ECO:0000313" key="3">
    <source>
        <dbReference type="Proteomes" id="UP000565441"/>
    </source>
</evidence>
<name>A0A8H5M9L4_9AGAR</name>